<dbReference type="InterPro" id="IPR000182">
    <property type="entry name" value="GNAT_dom"/>
</dbReference>
<name>A0ABQ6GP14_9GAMM</name>
<comment type="caution">
    <text evidence="2">The sequence shown here is derived from an EMBL/GenBank/DDBJ whole genome shotgun (WGS) entry which is preliminary data.</text>
</comment>
<organism evidence="2 3">
    <name type="scientific">Thalassotalea insulae</name>
    <dbReference type="NCBI Taxonomy" id="2056778"/>
    <lineage>
        <taxon>Bacteria</taxon>
        <taxon>Pseudomonadati</taxon>
        <taxon>Pseudomonadota</taxon>
        <taxon>Gammaproteobacteria</taxon>
        <taxon>Alteromonadales</taxon>
        <taxon>Colwelliaceae</taxon>
        <taxon>Thalassotalea</taxon>
    </lineage>
</organism>
<dbReference type="InterPro" id="IPR016181">
    <property type="entry name" value="Acyl_CoA_acyltransferase"/>
</dbReference>
<evidence type="ECO:0000313" key="2">
    <source>
        <dbReference type="EMBL" id="GLX77092.1"/>
    </source>
</evidence>
<dbReference type="Proteomes" id="UP001157186">
    <property type="component" value="Unassembled WGS sequence"/>
</dbReference>
<feature type="domain" description="N-acetyltransferase" evidence="1">
    <location>
        <begin position="1"/>
        <end position="52"/>
    </location>
</feature>
<evidence type="ECO:0000313" key="3">
    <source>
        <dbReference type="Proteomes" id="UP001157186"/>
    </source>
</evidence>
<dbReference type="CDD" id="cd04301">
    <property type="entry name" value="NAT_SF"/>
    <property type="match status" value="1"/>
</dbReference>
<dbReference type="Pfam" id="PF00583">
    <property type="entry name" value="Acetyltransf_1"/>
    <property type="match status" value="1"/>
</dbReference>
<evidence type="ECO:0000259" key="1">
    <source>
        <dbReference type="PROSITE" id="PS51186"/>
    </source>
</evidence>
<dbReference type="PROSITE" id="PS51186">
    <property type="entry name" value="GNAT"/>
    <property type="match status" value="1"/>
</dbReference>
<dbReference type="SUPFAM" id="SSF55729">
    <property type="entry name" value="Acyl-CoA N-acyltransferases (Nat)"/>
    <property type="match status" value="1"/>
</dbReference>
<accession>A0ABQ6GP14</accession>
<reference evidence="2 3" key="1">
    <citation type="submission" date="2023-03" db="EMBL/GenBank/DDBJ databases">
        <title>Draft genome sequence of Thalassotalea insulae KCTC 62186T.</title>
        <authorList>
            <person name="Sawabe T."/>
        </authorList>
    </citation>
    <scope>NUCLEOTIDE SEQUENCE [LARGE SCALE GENOMIC DNA]</scope>
    <source>
        <strain evidence="2 3">KCTC 62186</strain>
    </source>
</reference>
<proteinExistence type="predicted"/>
<sequence length="52" mass="5943">MQAIYIKSEFRRQGIAAKALGQLAQFTLTSGCSRMEWYVMDDNSTGIKFYDT</sequence>
<gene>
    <name evidence="2" type="ORF">tinsulaeT_04320</name>
</gene>
<dbReference type="Gene3D" id="3.40.630.30">
    <property type="match status" value="1"/>
</dbReference>
<dbReference type="EMBL" id="BSST01000001">
    <property type="protein sequence ID" value="GLX77092.1"/>
    <property type="molecule type" value="Genomic_DNA"/>
</dbReference>
<protein>
    <recommendedName>
        <fullName evidence="1">N-acetyltransferase domain-containing protein</fullName>
    </recommendedName>
</protein>
<keyword evidence="3" id="KW-1185">Reference proteome</keyword>
<dbReference type="PROSITE" id="PS51257">
    <property type="entry name" value="PROKAR_LIPOPROTEIN"/>
    <property type="match status" value="1"/>
</dbReference>